<feature type="domain" description="Beta-lactamase-related" evidence="1">
    <location>
        <begin position="17"/>
        <end position="380"/>
    </location>
</feature>
<dbReference type="STRING" id="1192034.CAP_3951"/>
<comment type="caution">
    <text evidence="2">The sequence shown here is derived from an EMBL/GenBank/DDBJ whole genome shotgun (WGS) entry which is preliminary data.</text>
</comment>
<dbReference type="eggNOG" id="COG1680">
    <property type="taxonomic scope" value="Bacteria"/>
</dbReference>
<accession>A0A017THP6</accession>
<dbReference type="InterPro" id="IPR012338">
    <property type="entry name" value="Beta-lactam/transpept-like"/>
</dbReference>
<dbReference type="AlphaFoldDB" id="A0A017THP6"/>
<evidence type="ECO:0000313" key="2">
    <source>
        <dbReference type="EMBL" id="EYF08422.1"/>
    </source>
</evidence>
<reference evidence="2 3" key="1">
    <citation type="submission" date="2013-05" db="EMBL/GenBank/DDBJ databases">
        <title>Genome assembly of Chondromyces apiculatus DSM 436.</title>
        <authorList>
            <person name="Sharma G."/>
            <person name="Khatri I."/>
            <person name="Kaur C."/>
            <person name="Mayilraj S."/>
            <person name="Subramanian S."/>
        </authorList>
    </citation>
    <scope>NUCLEOTIDE SEQUENCE [LARGE SCALE GENOMIC DNA]</scope>
    <source>
        <strain evidence="2 3">DSM 436</strain>
    </source>
</reference>
<keyword evidence="3" id="KW-1185">Reference proteome</keyword>
<dbReference type="PANTHER" id="PTHR43283">
    <property type="entry name" value="BETA-LACTAMASE-RELATED"/>
    <property type="match status" value="1"/>
</dbReference>
<dbReference type="Proteomes" id="UP000019678">
    <property type="component" value="Unassembled WGS sequence"/>
</dbReference>
<proteinExistence type="predicted"/>
<gene>
    <name evidence="2" type="ORF">CAP_3951</name>
</gene>
<dbReference type="InterPro" id="IPR050789">
    <property type="entry name" value="Diverse_Enzym_Activities"/>
</dbReference>
<protein>
    <submittedName>
        <fullName evidence="2">Beta-lactamase class C and other penicillin binding protein</fullName>
    </submittedName>
</protein>
<sequence>MSNGRLSKARLDRMHEVMAGHVARGYVPGAVTLICRRGEVHVETFGTKALGGSDLVERDTIFRIASMTKPITAAATMILVEECKLRLDEPVDRLLPELADRRVLKRLDGPLDETVPAQRPITVRDLLTCRMGLGMILEVGPDAPIQKAMRERQVEVSAFPSQLPGPDAWIGALGSLPLAHQPGEGWLYHTSSEVLGVLIARASGKPFDAFLRERLFEPLGMKDTGFTVPEEKLPRLARVYESPPDGGPLVPVEEPGRASWSEAPSFLSGGGGLASTADDTLAFAAMLLNQGKHGRERILSRPSVEVMTSDHLTPAQKAISGFFPGYWDSRGWGFGVCIGTRRDELAGNVGRYGWDGGYGTSWWSDPREEMVGILMTQRMVFPLISEIYLDFWTSVYQAIDD</sequence>
<dbReference type="PANTHER" id="PTHR43283:SF3">
    <property type="entry name" value="BETA-LACTAMASE FAMILY PROTEIN (AFU_ORTHOLOGUE AFUA_5G07500)"/>
    <property type="match status" value="1"/>
</dbReference>
<name>A0A017THP6_9BACT</name>
<dbReference type="EMBL" id="ASRX01000003">
    <property type="protein sequence ID" value="EYF08422.1"/>
    <property type="molecule type" value="Genomic_DNA"/>
</dbReference>
<dbReference type="Pfam" id="PF00144">
    <property type="entry name" value="Beta-lactamase"/>
    <property type="match status" value="1"/>
</dbReference>
<dbReference type="RefSeq" id="WP_044235418.1">
    <property type="nucleotide sequence ID" value="NZ_ASRX01000003.1"/>
</dbReference>
<evidence type="ECO:0000259" key="1">
    <source>
        <dbReference type="Pfam" id="PF00144"/>
    </source>
</evidence>
<dbReference type="OrthoDB" id="9808046at2"/>
<dbReference type="InterPro" id="IPR001466">
    <property type="entry name" value="Beta-lactam-related"/>
</dbReference>
<dbReference type="Gene3D" id="3.40.710.10">
    <property type="entry name" value="DD-peptidase/beta-lactamase superfamily"/>
    <property type="match status" value="1"/>
</dbReference>
<organism evidence="2 3">
    <name type="scientific">Chondromyces apiculatus DSM 436</name>
    <dbReference type="NCBI Taxonomy" id="1192034"/>
    <lineage>
        <taxon>Bacteria</taxon>
        <taxon>Pseudomonadati</taxon>
        <taxon>Myxococcota</taxon>
        <taxon>Polyangia</taxon>
        <taxon>Polyangiales</taxon>
        <taxon>Polyangiaceae</taxon>
        <taxon>Chondromyces</taxon>
    </lineage>
</organism>
<evidence type="ECO:0000313" key="3">
    <source>
        <dbReference type="Proteomes" id="UP000019678"/>
    </source>
</evidence>
<dbReference type="SUPFAM" id="SSF56601">
    <property type="entry name" value="beta-lactamase/transpeptidase-like"/>
    <property type="match status" value="1"/>
</dbReference>